<sequence>MTCFAGWLTVFLISLIVVITPGRVCSEFWVNPAFDFVLLSPANAFVIAPHCWKNLLNCRSRKLSGS</sequence>
<dbReference type="EMBL" id="CP053586">
    <property type="protein sequence ID" value="WNZ22770.1"/>
    <property type="molecule type" value="Genomic_DNA"/>
</dbReference>
<proteinExistence type="predicted"/>
<accession>A0AA97AF43</accession>
<reference evidence="1" key="1">
    <citation type="submission" date="2020-05" db="EMBL/GenBank/DDBJ databases">
        <authorList>
            <person name="Zhu T."/>
            <person name="Keshari N."/>
            <person name="Lu X."/>
        </authorList>
    </citation>
    <scope>NUCLEOTIDE SEQUENCE</scope>
    <source>
        <strain evidence="1">NK1-12</strain>
    </source>
</reference>
<gene>
    <name evidence="1" type="ORF">HJG54_07820</name>
</gene>
<organism evidence="1">
    <name type="scientific">Leptolyngbya sp. NK1-12</name>
    <dbReference type="NCBI Taxonomy" id="2547451"/>
    <lineage>
        <taxon>Bacteria</taxon>
        <taxon>Bacillati</taxon>
        <taxon>Cyanobacteriota</taxon>
        <taxon>Cyanophyceae</taxon>
        <taxon>Leptolyngbyales</taxon>
        <taxon>Leptolyngbyaceae</taxon>
        <taxon>Leptolyngbya group</taxon>
        <taxon>Leptolyngbya</taxon>
    </lineage>
</organism>
<dbReference type="RefSeq" id="WP_316434310.1">
    <property type="nucleotide sequence ID" value="NZ_CP053586.1"/>
</dbReference>
<dbReference type="AlphaFoldDB" id="A0AA97AF43"/>
<name>A0AA97AF43_9CYAN</name>
<protein>
    <submittedName>
        <fullName evidence="1">Uncharacterized protein</fullName>
    </submittedName>
</protein>
<evidence type="ECO:0000313" key="1">
    <source>
        <dbReference type="EMBL" id="WNZ22770.1"/>
    </source>
</evidence>